<reference evidence="2 3" key="1">
    <citation type="submission" date="2014-06" db="EMBL/GenBank/DDBJ databases">
        <authorList>
            <person name="Bishop-Lilly K.A."/>
            <person name="Broomall S.M."/>
            <person name="Chain P.S."/>
            <person name="Chertkov O."/>
            <person name="Coyne S.R."/>
            <person name="Daligault H.E."/>
            <person name="Davenport K.W."/>
            <person name="Erkkila T."/>
            <person name="Frey K.G."/>
            <person name="Gibbons H.S."/>
            <person name="Gu W."/>
            <person name="Jaissle J."/>
            <person name="Johnson S.L."/>
            <person name="Koroleva G.I."/>
            <person name="Ladner J.T."/>
            <person name="Lo C.-C."/>
            <person name="Minogue T.D."/>
            <person name="Munk C."/>
            <person name="Palacios G.F."/>
            <person name="Redden C.L."/>
            <person name="Rosenzweig C.N."/>
            <person name="Scholz M.B."/>
            <person name="Teshima H."/>
            <person name="Xu Y."/>
        </authorList>
    </citation>
    <scope>NUCLEOTIDE SEQUENCE [LARGE SCALE GENOMIC DNA]</scope>
    <source>
        <strain evidence="2 3">EO147</strain>
    </source>
</reference>
<dbReference type="KEGG" id="bok:DM82_4173"/>
<feature type="region of interest" description="Disordered" evidence="1">
    <location>
        <begin position="290"/>
        <end position="310"/>
    </location>
</feature>
<dbReference type="Proteomes" id="UP000029424">
    <property type="component" value="Chromosome 2"/>
</dbReference>
<name>A0AAI8BBI1_9BURK</name>
<feature type="compositionally biased region" description="Basic and acidic residues" evidence="1">
    <location>
        <begin position="62"/>
        <end position="72"/>
    </location>
</feature>
<sequence>MNGCIEQTALLATTPCLFDEIACRSHRHHAVTGTLRTPLDPLAPPTRPAARLPTTRPTTVRSNDRSHLGFDSRSRNSKLLTRLRPVSPLAVLRRTALKGTRIRFETAVSKIRLRRMKNRKSQASEIEALPNSRQSSCIVQIRYASNRTTRFEVRVESNSWRSRTVRSQPRARTAAASHIAQSNGPSLAVSQTTRRSRYTRARALRRTRMCANRHREAMKNASSVDNDRFPFVPATMCIKPSAVRMRNPSQESRLRGSTVRIRCPFPLIAWRNWTDESTCRRAAASLASQSNRVSGSRSERKAKREWCGNGTRASSPKVSVFGNQGEDVRDCAPGCANIANRNGKNRARRPVCTMLRETISPNRQVRVGREITQYLAKSAGFNVESTHNHLRREFVRPP</sequence>
<feature type="region of interest" description="Disordered" evidence="1">
    <location>
        <begin position="35"/>
        <end position="72"/>
    </location>
</feature>
<gene>
    <name evidence="2" type="ORF">DM82_4173</name>
</gene>
<evidence type="ECO:0000256" key="1">
    <source>
        <dbReference type="SAM" id="MobiDB-lite"/>
    </source>
</evidence>
<organism evidence="2 3">
    <name type="scientific">Burkholderia oklahomensis</name>
    <dbReference type="NCBI Taxonomy" id="342113"/>
    <lineage>
        <taxon>Bacteria</taxon>
        <taxon>Pseudomonadati</taxon>
        <taxon>Pseudomonadota</taxon>
        <taxon>Betaproteobacteria</taxon>
        <taxon>Burkholderiales</taxon>
        <taxon>Burkholderiaceae</taxon>
        <taxon>Burkholderia</taxon>
        <taxon>pseudomallei group</taxon>
    </lineage>
</organism>
<dbReference type="EMBL" id="CP008727">
    <property type="protein sequence ID" value="AIO69247.1"/>
    <property type="molecule type" value="Genomic_DNA"/>
</dbReference>
<evidence type="ECO:0000313" key="3">
    <source>
        <dbReference type="Proteomes" id="UP000029424"/>
    </source>
</evidence>
<dbReference type="AlphaFoldDB" id="A0AAI8BBI1"/>
<proteinExistence type="predicted"/>
<feature type="compositionally biased region" description="Basic and acidic residues" evidence="1">
    <location>
        <begin position="297"/>
        <end position="306"/>
    </location>
</feature>
<protein>
    <submittedName>
        <fullName evidence="2">Uncharacterized protein</fullName>
    </submittedName>
</protein>
<evidence type="ECO:0000313" key="2">
    <source>
        <dbReference type="EMBL" id="AIO69247.1"/>
    </source>
</evidence>
<keyword evidence="3" id="KW-1185">Reference proteome</keyword>
<accession>A0AAI8BBI1</accession>
<feature type="compositionally biased region" description="Low complexity" evidence="1">
    <location>
        <begin position="48"/>
        <end position="59"/>
    </location>
</feature>